<keyword evidence="1" id="KW-0732">Signal</keyword>
<proteinExistence type="predicted"/>
<organism evidence="2 3">
    <name type="scientific">Amylocarpus encephaloides</name>
    <dbReference type="NCBI Taxonomy" id="45428"/>
    <lineage>
        <taxon>Eukaryota</taxon>
        <taxon>Fungi</taxon>
        <taxon>Dikarya</taxon>
        <taxon>Ascomycota</taxon>
        <taxon>Pezizomycotina</taxon>
        <taxon>Leotiomycetes</taxon>
        <taxon>Helotiales</taxon>
        <taxon>Helotiales incertae sedis</taxon>
        <taxon>Amylocarpus</taxon>
    </lineage>
</organism>
<evidence type="ECO:0000313" key="2">
    <source>
        <dbReference type="EMBL" id="KAG9228344.1"/>
    </source>
</evidence>
<dbReference type="EMBL" id="MU251968">
    <property type="protein sequence ID" value="KAG9228344.1"/>
    <property type="molecule type" value="Genomic_DNA"/>
</dbReference>
<keyword evidence="3" id="KW-1185">Reference proteome</keyword>
<gene>
    <name evidence="2" type="ORF">BJ875DRAFT_477704</name>
</gene>
<evidence type="ECO:0000313" key="3">
    <source>
        <dbReference type="Proteomes" id="UP000824998"/>
    </source>
</evidence>
<feature type="chain" id="PRO_5040167400" description="Secreted protein" evidence="1">
    <location>
        <begin position="23"/>
        <end position="71"/>
    </location>
</feature>
<evidence type="ECO:0000256" key="1">
    <source>
        <dbReference type="SAM" id="SignalP"/>
    </source>
</evidence>
<dbReference type="AlphaFoldDB" id="A0A9P8BZE0"/>
<feature type="signal peptide" evidence="1">
    <location>
        <begin position="1"/>
        <end position="22"/>
    </location>
</feature>
<comment type="caution">
    <text evidence="2">The sequence shown here is derived from an EMBL/GenBank/DDBJ whole genome shotgun (WGS) entry which is preliminary data.</text>
</comment>
<sequence length="71" mass="7992">MPRFILLKTLSLVSQLFSLFKGSYLTRRNGPILANLYTRGVILRGLTFFTSQLGRLVTLSQPLDPSLNSIH</sequence>
<evidence type="ECO:0008006" key="4">
    <source>
        <dbReference type="Google" id="ProtNLM"/>
    </source>
</evidence>
<name>A0A9P8BZE0_9HELO</name>
<reference evidence="2" key="1">
    <citation type="journal article" date="2021" name="IMA Fungus">
        <title>Genomic characterization of three marine fungi, including Emericellopsis atlantica sp. nov. with signatures of a generalist lifestyle and marine biomass degradation.</title>
        <authorList>
            <person name="Hagestad O.C."/>
            <person name="Hou L."/>
            <person name="Andersen J.H."/>
            <person name="Hansen E.H."/>
            <person name="Altermark B."/>
            <person name="Li C."/>
            <person name="Kuhnert E."/>
            <person name="Cox R.J."/>
            <person name="Crous P.W."/>
            <person name="Spatafora J.W."/>
            <person name="Lail K."/>
            <person name="Amirebrahimi M."/>
            <person name="Lipzen A."/>
            <person name="Pangilinan J."/>
            <person name="Andreopoulos W."/>
            <person name="Hayes R.D."/>
            <person name="Ng V."/>
            <person name="Grigoriev I.V."/>
            <person name="Jackson S.A."/>
            <person name="Sutton T.D.S."/>
            <person name="Dobson A.D.W."/>
            <person name="Rama T."/>
        </authorList>
    </citation>
    <scope>NUCLEOTIDE SEQUENCE</scope>
    <source>
        <strain evidence="2">TRa018bII</strain>
    </source>
</reference>
<dbReference type="Proteomes" id="UP000824998">
    <property type="component" value="Unassembled WGS sequence"/>
</dbReference>
<accession>A0A9P8BZE0</accession>
<protein>
    <recommendedName>
        <fullName evidence="4">Secreted protein</fullName>
    </recommendedName>
</protein>